<dbReference type="Pfam" id="PF04986">
    <property type="entry name" value="Y2_Tnp"/>
    <property type="match status" value="1"/>
</dbReference>
<dbReference type="Proteomes" id="UP000243819">
    <property type="component" value="Unassembled WGS sequence"/>
</dbReference>
<dbReference type="GO" id="GO:0006313">
    <property type="term" value="P:DNA transposition"/>
    <property type="evidence" value="ECO:0007669"/>
    <property type="project" value="InterPro"/>
</dbReference>
<accession>A0A1I0CFR2</accession>
<dbReference type="GO" id="GO:0004803">
    <property type="term" value="F:transposase activity"/>
    <property type="evidence" value="ECO:0007669"/>
    <property type="project" value="InterPro"/>
</dbReference>
<evidence type="ECO:0000259" key="1">
    <source>
        <dbReference type="Pfam" id="PF04986"/>
    </source>
</evidence>
<feature type="domain" description="Transposase IS801/IS1294" evidence="1">
    <location>
        <begin position="1"/>
        <end position="64"/>
    </location>
</feature>
<dbReference type="AlphaFoldDB" id="A0A1I0CFR2"/>
<protein>
    <submittedName>
        <fullName evidence="2">Transposase</fullName>
    </submittedName>
</protein>
<reference evidence="3" key="1">
    <citation type="submission" date="2016-10" db="EMBL/GenBank/DDBJ databases">
        <authorList>
            <person name="Varghese N."/>
            <person name="Submissions S."/>
        </authorList>
    </citation>
    <scope>NUCLEOTIDE SEQUENCE [LARGE SCALE GENOMIC DNA]</scope>
    <source>
        <strain evidence="3">DSM 13577</strain>
    </source>
</reference>
<evidence type="ECO:0000313" key="3">
    <source>
        <dbReference type="Proteomes" id="UP000243819"/>
    </source>
</evidence>
<keyword evidence="3" id="KW-1185">Reference proteome</keyword>
<organism evidence="2 3">
    <name type="scientific">Anaerobranca gottschalkii DSM 13577</name>
    <dbReference type="NCBI Taxonomy" id="1120990"/>
    <lineage>
        <taxon>Bacteria</taxon>
        <taxon>Bacillati</taxon>
        <taxon>Bacillota</taxon>
        <taxon>Clostridia</taxon>
        <taxon>Eubacteriales</taxon>
        <taxon>Proteinivoracaceae</taxon>
        <taxon>Anaerobranca</taxon>
    </lineage>
</organism>
<name>A0A1I0CFR2_9FIRM</name>
<dbReference type="GO" id="GO:0003677">
    <property type="term" value="F:DNA binding"/>
    <property type="evidence" value="ECO:0007669"/>
    <property type="project" value="InterPro"/>
</dbReference>
<dbReference type="InterPro" id="IPR007069">
    <property type="entry name" value="Transposase_32"/>
</dbReference>
<dbReference type="STRING" id="1120990.SAMN03080614_10709"/>
<gene>
    <name evidence="2" type="ORF">SAMN03080614_10709</name>
</gene>
<evidence type="ECO:0000313" key="2">
    <source>
        <dbReference type="EMBL" id="SET17962.1"/>
    </source>
</evidence>
<feature type="non-terminal residue" evidence="2">
    <location>
        <position position="1"/>
    </location>
</feature>
<dbReference type="EMBL" id="FOIF01000070">
    <property type="protein sequence ID" value="SET17962.1"/>
    <property type="molecule type" value="Genomic_DNA"/>
</dbReference>
<sequence length="75" mass="9169">GIVCVIHTFGRDLKWNPYVHVLVTEGAIRKDNHWQPIKYFHYEMLRKRWQHLLLKSLKEAMPKNKRIILVKTLYR</sequence>
<proteinExistence type="predicted"/>